<dbReference type="GO" id="GO:0005886">
    <property type="term" value="C:plasma membrane"/>
    <property type="evidence" value="ECO:0007669"/>
    <property type="project" value="UniProtKB-SubCell"/>
</dbReference>
<keyword evidence="5 8" id="KW-0653">Protein transport</keyword>
<evidence type="ECO:0000256" key="2">
    <source>
        <dbReference type="ARBA" id="ARBA00022448"/>
    </source>
</evidence>
<evidence type="ECO:0000256" key="1">
    <source>
        <dbReference type="ARBA" id="ARBA00004651"/>
    </source>
</evidence>
<comment type="subcellular location">
    <subcellularLocation>
        <location evidence="1">Cell membrane</location>
        <topology evidence="1">Multi-pass membrane protein</topology>
    </subcellularLocation>
    <subcellularLocation>
        <location evidence="8">Membrane</location>
        <topology evidence="8">Multi-pass membrane protein</topology>
    </subcellularLocation>
</comment>
<evidence type="ECO:0000256" key="6">
    <source>
        <dbReference type="ARBA" id="ARBA00022989"/>
    </source>
</evidence>
<comment type="similarity">
    <text evidence="8">Belongs to the exbB/tolQ family.</text>
</comment>
<feature type="transmembrane region" description="Helical" evidence="9">
    <location>
        <begin position="106"/>
        <end position="129"/>
    </location>
</feature>
<evidence type="ECO:0000259" key="10">
    <source>
        <dbReference type="Pfam" id="PF01618"/>
    </source>
</evidence>
<evidence type="ECO:0000256" key="7">
    <source>
        <dbReference type="ARBA" id="ARBA00023136"/>
    </source>
</evidence>
<proteinExistence type="inferred from homology"/>
<dbReference type="InterPro" id="IPR050790">
    <property type="entry name" value="ExbB/TolQ_transport"/>
</dbReference>
<evidence type="ECO:0000313" key="12">
    <source>
        <dbReference type="Proteomes" id="UP000030652"/>
    </source>
</evidence>
<keyword evidence="4 9" id="KW-0812">Transmembrane</keyword>
<evidence type="ECO:0000313" key="11">
    <source>
        <dbReference type="EMBL" id="KHE92103.1"/>
    </source>
</evidence>
<dbReference type="eggNOG" id="COG0811">
    <property type="taxonomic scope" value="Bacteria"/>
</dbReference>
<keyword evidence="6 9" id="KW-1133">Transmembrane helix</keyword>
<dbReference type="Proteomes" id="UP000030652">
    <property type="component" value="Unassembled WGS sequence"/>
</dbReference>
<feature type="transmembrane region" description="Helical" evidence="9">
    <location>
        <begin position="149"/>
        <end position="171"/>
    </location>
</feature>
<evidence type="ECO:0000256" key="4">
    <source>
        <dbReference type="ARBA" id="ARBA00022692"/>
    </source>
</evidence>
<comment type="caution">
    <text evidence="11">The sequence shown here is derived from an EMBL/GenBank/DDBJ whole genome shotgun (WGS) entry which is preliminary data.</text>
</comment>
<dbReference type="PANTHER" id="PTHR30625">
    <property type="entry name" value="PROTEIN TOLQ"/>
    <property type="match status" value="1"/>
</dbReference>
<dbReference type="Pfam" id="PF01618">
    <property type="entry name" value="MotA_ExbB"/>
    <property type="match status" value="1"/>
</dbReference>
<evidence type="ECO:0000256" key="8">
    <source>
        <dbReference type="RuleBase" id="RU004057"/>
    </source>
</evidence>
<organism evidence="11 12">
    <name type="scientific">Candidatus Scalindua brodae</name>
    <dbReference type="NCBI Taxonomy" id="237368"/>
    <lineage>
        <taxon>Bacteria</taxon>
        <taxon>Pseudomonadati</taxon>
        <taxon>Planctomycetota</taxon>
        <taxon>Candidatus Brocadiia</taxon>
        <taxon>Candidatus Brocadiales</taxon>
        <taxon>Candidatus Scalinduaceae</taxon>
        <taxon>Candidatus Scalindua</taxon>
    </lineage>
</organism>
<dbReference type="PANTHER" id="PTHR30625:SF15">
    <property type="entry name" value="BIOPOLYMER TRANSPORT PROTEIN EXBB"/>
    <property type="match status" value="1"/>
</dbReference>
<accession>A0A0B0ELU4</accession>
<sequence length="210" mass="23124">MEWLMGGGPIMIPILICSVIALAVVMERIVSLRRSCIMRPELIEVIDAIRGPEDIQVIYNRCNVIKGPFSNIIKRAISNAHLSREEKVLDIQATGRQEARVLERMLVVLEIITAITPLLGLLGTVLGMSQVFDVISEVGLGQTKAFSGGIAQALRTTIVGLGVAIPSLIAYSSFDRKVDNLILEMEKYSMLLLNKIYSVEKDEEAISSRD</sequence>
<dbReference type="AlphaFoldDB" id="A0A0B0ELU4"/>
<dbReference type="InterPro" id="IPR002898">
    <property type="entry name" value="MotA_ExbB_proton_chnl"/>
</dbReference>
<evidence type="ECO:0000256" key="3">
    <source>
        <dbReference type="ARBA" id="ARBA00022475"/>
    </source>
</evidence>
<dbReference type="EMBL" id="JRYO01000152">
    <property type="protein sequence ID" value="KHE92103.1"/>
    <property type="molecule type" value="Genomic_DNA"/>
</dbReference>
<keyword evidence="7 9" id="KW-0472">Membrane</keyword>
<dbReference type="GO" id="GO:0017038">
    <property type="term" value="P:protein import"/>
    <property type="evidence" value="ECO:0007669"/>
    <property type="project" value="TreeGrafter"/>
</dbReference>
<feature type="transmembrane region" description="Helical" evidence="9">
    <location>
        <begin position="6"/>
        <end position="25"/>
    </location>
</feature>
<evidence type="ECO:0000256" key="9">
    <source>
        <dbReference type="SAM" id="Phobius"/>
    </source>
</evidence>
<evidence type="ECO:0000256" key="5">
    <source>
        <dbReference type="ARBA" id="ARBA00022927"/>
    </source>
</evidence>
<name>A0A0B0ELU4_9BACT</name>
<reference evidence="11 12" key="1">
    <citation type="submission" date="2014-10" db="EMBL/GenBank/DDBJ databases">
        <title>Draft genome of anammox bacterium scalindua brodae, obtained using differential coverage binning of sequence data from two enrichment reactors.</title>
        <authorList>
            <person name="Speth D.R."/>
            <person name="Russ L."/>
            <person name="Kartal B."/>
            <person name="Op den Camp H.J."/>
            <person name="Dutilh B.E."/>
            <person name="Jetten M.S."/>
        </authorList>
    </citation>
    <scope>NUCLEOTIDE SEQUENCE [LARGE SCALE GENOMIC DNA]</scope>
    <source>
        <strain evidence="11">RU1</strain>
    </source>
</reference>
<feature type="domain" description="MotA/TolQ/ExbB proton channel" evidence="10">
    <location>
        <begin position="68"/>
        <end position="186"/>
    </location>
</feature>
<gene>
    <name evidence="11" type="ORF">SCABRO_02154</name>
</gene>
<keyword evidence="3" id="KW-1003">Cell membrane</keyword>
<keyword evidence="2 8" id="KW-0813">Transport</keyword>
<protein>
    <submittedName>
        <fullName evidence="11">Putative biopolymer transporter protein</fullName>
    </submittedName>
</protein>